<dbReference type="HAMAP" id="MF_01011">
    <property type="entry name" value="RNA_methyltr_TrmA"/>
    <property type="match status" value="1"/>
</dbReference>
<dbReference type="PROSITE" id="PS01230">
    <property type="entry name" value="TRMA_1"/>
    <property type="match status" value="1"/>
</dbReference>
<dbReference type="EC" id="2.1.1.35" evidence="5"/>
<evidence type="ECO:0000313" key="8">
    <source>
        <dbReference type="EMBL" id="MFL1731723.1"/>
    </source>
</evidence>
<evidence type="ECO:0000256" key="5">
    <source>
        <dbReference type="HAMAP-Rule" id="MF_01011"/>
    </source>
</evidence>
<dbReference type="GO" id="GO:0032259">
    <property type="term" value="P:methylation"/>
    <property type="evidence" value="ECO:0007669"/>
    <property type="project" value="UniProtKB-KW"/>
</dbReference>
<dbReference type="RefSeq" id="WP_249097652.1">
    <property type="nucleotide sequence ID" value="NZ_JAMBAQ010000001.1"/>
</dbReference>
<evidence type="ECO:0000256" key="2">
    <source>
        <dbReference type="ARBA" id="ARBA00022679"/>
    </source>
</evidence>
<dbReference type="PROSITE" id="PS01231">
    <property type="entry name" value="TRMA_2"/>
    <property type="match status" value="1"/>
</dbReference>
<comment type="catalytic activity">
    <reaction evidence="5">
        <text>uridine(54) in tRNA + S-adenosyl-L-methionine = 5-methyluridine(54) in tRNA + S-adenosyl-L-homocysteine + H(+)</text>
        <dbReference type="Rhea" id="RHEA:42712"/>
        <dbReference type="Rhea" id="RHEA-COMP:10167"/>
        <dbReference type="Rhea" id="RHEA-COMP:10193"/>
        <dbReference type="ChEBI" id="CHEBI:15378"/>
        <dbReference type="ChEBI" id="CHEBI:57856"/>
        <dbReference type="ChEBI" id="CHEBI:59789"/>
        <dbReference type="ChEBI" id="CHEBI:65315"/>
        <dbReference type="ChEBI" id="CHEBI:74447"/>
        <dbReference type="EC" id="2.1.1.35"/>
    </reaction>
</comment>
<dbReference type="InterPro" id="IPR030390">
    <property type="entry name" value="MeTrfase_TrmA_AS"/>
</dbReference>
<dbReference type="Gene3D" id="2.40.50.1070">
    <property type="match status" value="1"/>
</dbReference>
<proteinExistence type="inferred from homology"/>
<evidence type="ECO:0000256" key="3">
    <source>
        <dbReference type="ARBA" id="ARBA00022691"/>
    </source>
</evidence>
<dbReference type="InterPro" id="IPR010280">
    <property type="entry name" value="U5_MeTrfase_fam"/>
</dbReference>
<dbReference type="NCBIfam" id="TIGR02143">
    <property type="entry name" value="trmA_only"/>
    <property type="match status" value="1"/>
</dbReference>
<name>A0ABW8U529_9GAMM</name>
<feature type="binding site" evidence="5">
    <location>
        <position position="227"/>
    </location>
    <ligand>
        <name>S-adenosyl-L-methionine</name>
        <dbReference type="ChEBI" id="CHEBI:59789"/>
    </ligand>
</feature>
<dbReference type="InterPro" id="IPR011869">
    <property type="entry name" value="TrmA_MeTrfase"/>
</dbReference>
<dbReference type="GO" id="GO:0030697">
    <property type="term" value="F:tRNA (uracil(54)-C5)-methyltransferase activity, S-adenosyl methionine-dependent"/>
    <property type="evidence" value="ECO:0007669"/>
    <property type="project" value="UniProtKB-EC"/>
</dbReference>
<evidence type="ECO:0000256" key="6">
    <source>
        <dbReference type="PROSITE-ProRule" id="PRU01024"/>
    </source>
</evidence>
<accession>A0ABW8U529</accession>
<feature type="binding site" evidence="5 6">
    <location>
        <position position="243"/>
    </location>
    <ligand>
        <name>S-adenosyl-L-methionine</name>
        <dbReference type="ChEBI" id="CHEBI:59789"/>
    </ligand>
</feature>
<dbReference type="Pfam" id="PF05958">
    <property type="entry name" value="tRNA_U5-meth_tr"/>
    <property type="match status" value="1"/>
</dbReference>
<dbReference type="InterPro" id="IPR030391">
    <property type="entry name" value="MeTrfase_TrmA_CS"/>
</dbReference>
<dbReference type="SUPFAM" id="SSF53335">
    <property type="entry name" value="S-adenosyl-L-methionine-dependent methyltransferases"/>
    <property type="match status" value="1"/>
</dbReference>
<reference evidence="8 9" key="1">
    <citation type="submission" date="2024-11" db="EMBL/GenBank/DDBJ databases">
        <title>First Report of Moraxella oculi in Brazil in an Infectious Bovine Keratoconjunctivitis Outbreak.</title>
        <authorList>
            <person name="Carvalho C.V."/>
            <person name="Domingues R."/>
            <person name="Coutinho C."/>
            <person name="Honorio N.T.B.S."/>
            <person name="Faza D.R.L.R."/>
            <person name="Carvalho W.A."/>
            <person name="Machado A.B.F."/>
            <person name="Martins M.F."/>
            <person name="Gaspar E.B."/>
        </authorList>
    </citation>
    <scope>NUCLEOTIDE SEQUENCE [LARGE SCALE GENOMIC DNA]</scope>
    <source>
        <strain evidence="8 9">2117LE</strain>
    </source>
</reference>
<organism evidence="8 9">
    <name type="scientific">Moraxella oculi</name>
    <dbReference type="NCBI Taxonomy" id="2940516"/>
    <lineage>
        <taxon>Bacteria</taxon>
        <taxon>Pseudomonadati</taxon>
        <taxon>Pseudomonadota</taxon>
        <taxon>Gammaproteobacteria</taxon>
        <taxon>Moraxellales</taxon>
        <taxon>Moraxellaceae</taxon>
        <taxon>Moraxella</taxon>
    </lineage>
</organism>
<dbReference type="CDD" id="cd02440">
    <property type="entry name" value="AdoMet_MTases"/>
    <property type="match status" value="1"/>
</dbReference>
<evidence type="ECO:0000313" key="9">
    <source>
        <dbReference type="Proteomes" id="UP001624684"/>
    </source>
</evidence>
<dbReference type="Proteomes" id="UP001624684">
    <property type="component" value="Unassembled WGS sequence"/>
</dbReference>
<comment type="similarity">
    <text evidence="5">Belongs to the class I-like SAM-binding methyltransferase superfamily. RNA M5U methyltransferase family. TrmA subfamily.</text>
</comment>
<gene>
    <name evidence="5 8" type="primary">trmA</name>
    <name evidence="8" type="ORF">ACJHVH_01725</name>
</gene>
<comment type="function">
    <text evidence="5">Dual-specificity methyltransferase that catalyzes the formation of 5-methyluridine at position 54 (m5U54) in all tRNAs, and that of position 341 (m5U341) in tmRNA (transfer-mRNA).</text>
</comment>
<keyword evidence="4 5" id="KW-0819">tRNA processing</keyword>
<feature type="binding site" evidence="5 6">
    <location>
        <position position="305"/>
    </location>
    <ligand>
        <name>S-adenosyl-L-methionine</name>
        <dbReference type="ChEBI" id="CHEBI:59789"/>
    </ligand>
</feature>
<dbReference type="PANTHER" id="PTHR47790:SF2">
    <property type="entry name" value="TRNA_TMRNA (URACIL-C(5))-METHYLTRANSFERASE"/>
    <property type="match status" value="1"/>
</dbReference>
<dbReference type="PROSITE" id="PS51687">
    <property type="entry name" value="SAM_MT_RNA_M5U"/>
    <property type="match status" value="1"/>
</dbReference>
<comment type="caution">
    <text evidence="8">The sequence shown here is derived from an EMBL/GenBank/DDBJ whole genome shotgun (WGS) entry which is preliminary data.</text>
</comment>
<dbReference type="Gene3D" id="3.40.50.150">
    <property type="entry name" value="Vaccinia Virus protein VP39"/>
    <property type="match status" value="1"/>
</dbReference>
<feature type="binding site" evidence="5 6">
    <location>
        <position position="222"/>
    </location>
    <ligand>
        <name>S-adenosyl-L-methionine</name>
        <dbReference type="ChEBI" id="CHEBI:59789"/>
    </ligand>
</feature>
<feature type="active site" description="Proton acceptor" evidence="5">
    <location>
        <position position="364"/>
    </location>
</feature>
<keyword evidence="1 5" id="KW-0489">Methyltransferase</keyword>
<evidence type="ECO:0000256" key="1">
    <source>
        <dbReference type="ARBA" id="ARBA00022603"/>
    </source>
</evidence>
<feature type="active site" evidence="7">
    <location>
        <position position="330"/>
    </location>
</feature>
<keyword evidence="3 5" id="KW-0949">S-adenosyl-L-methionine</keyword>
<protein>
    <recommendedName>
        <fullName evidence="5">tRNA/tmRNA (uracil-C(5))-methyltransferase</fullName>
        <ecNumber evidence="5">2.1.1.35</ecNumber>
    </recommendedName>
    <alternativeName>
        <fullName evidence="5">tRNA (uracil(54)-C(5))-methyltransferase</fullName>
    </alternativeName>
    <alternativeName>
        <fullName evidence="5">tRNA(m5U54)-methyltransferase</fullName>
        <shortName evidence="5">RUMT</shortName>
    </alternativeName>
    <alternativeName>
        <fullName evidence="5">tmRNA (uracil(341)-C(5))-methyltransferase</fullName>
    </alternativeName>
</protein>
<evidence type="ECO:0000256" key="4">
    <source>
        <dbReference type="ARBA" id="ARBA00022694"/>
    </source>
</evidence>
<dbReference type="PANTHER" id="PTHR47790">
    <property type="entry name" value="TRNA/TMRNA (URACIL-C(5))-METHYLTRANSFERASE"/>
    <property type="match status" value="1"/>
</dbReference>
<dbReference type="InterPro" id="IPR029063">
    <property type="entry name" value="SAM-dependent_MTases_sf"/>
</dbReference>
<feature type="active site" description="Nucleophile" evidence="5 6">
    <location>
        <position position="330"/>
    </location>
</feature>
<keyword evidence="2 5" id="KW-0808">Transferase</keyword>
<feature type="binding site" evidence="5 6">
    <location>
        <position position="192"/>
    </location>
    <ligand>
        <name>S-adenosyl-L-methionine</name>
        <dbReference type="ChEBI" id="CHEBI:59789"/>
    </ligand>
</feature>
<keyword evidence="9" id="KW-1185">Reference proteome</keyword>
<comment type="catalytic activity">
    <reaction evidence="5">
        <text>uridine(341) in tmRNA + S-adenosyl-L-methionine = 5-methyluridine(341) in tmRNA + S-adenosyl-L-homocysteine + H(+)</text>
        <dbReference type="Rhea" id="RHEA:43612"/>
        <dbReference type="Rhea" id="RHEA-COMP:10630"/>
        <dbReference type="Rhea" id="RHEA-COMP:10631"/>
        <dbReference type="ChEBI" id="CHEBI:15378"/>
        <dbReference type="ChEBI" id="CHEBI:57856"/>
        <dbReference type="ChEBI" id="CHEBI:59789"/>
        <dbReference type="ChEBI" id="CHEBI:65315"/>
        <dbReference type="ChEBI" id="CHEBI:74447"/>
    </reaction>
</comment>
<dbReference type="EMBL" id="JBJJXE010000001">
    <property type="protein sequence ID" value="MFL1731723.1"/>
    <property type="molecule type" value="Genomic_DNA"/>
</dbReference>
<evidence type="ECO:0000256" key="7">
    <source>
        <dbReference type="PROSITE-ProRule" id="PRU10015"/>
    </source>
</evidence>
<sequence>MTAPIMNDNTYQAQLANKVARIQKQFACFEPPMLEIHQSPISHFRMRAEFRIWHSDDDMFYAMFERDEAGKKTVIRLDEFPIATRQINELMSVLLTELKANAVLSERIFEIHFLNTLKGDMLVSLIYHKKLDQTWQDLAGALADRLGIKIIGRSRGQKIVISDDFVIEQMTVEVQGGKQTFYYQQIEGGFSQPNAQVCQAMLNFACDVADSIANKQDLLELYCGNGNFTLPLSGYFKKVLATELSKSSVNAARWAITHNGISNIDIARLSAEDFGQAHKGVREFRRLLEAGIDMNDYAFNTVFVDPPRAGVDDQTLKILQDFDNIIYISCNPDTLFDNLLTLTQTHDIRRMALFDQFPYTHHIESGVWLSRRM</sequence>